<reference evidence="2" key="1">
    <citation type="journal article" date="2019" name="Int. J. Syst. Evol. Microbiol.">
        <title>The Global Catalogue of Microorganisms (GCM) 10K type strain sequencing project: providing services to taxonomists for standard genome sequencing and annotation.</title>
        <authorList>
            <consortium name="The Broad Institute Genomics Platform"/>
            <consortium name="The Broad Institute Genome Sequencing Center for Infectious Disease"/>
            <person name="Wu L."/>
            <person name="Ma J."/>
        </authorList>
    </citation>
    <scope>NUCLEOTIDE SEQUENCE [LARGE SCALE GENOMIC DNA]</scope>
    <source>
        <strain evidence="2">JCM 1490</strain>
    </source>
</reference>
<dbReference type="SUPFAM" id="SSF48371">
    <property type="entry name" value="ARM repeat"/>
    <property type="match status" value="1"/>
</dbReference>
<accession>A0ABW2QAR7</accession>
<dbReference type="InterPro" id="IPR016024">
    <property type="entry name" value="ARM-type_fold"/>
</dbReference>
<gene>
    <name evidence="1" type="ORF">ACFQQL_05215</name>
</gene>
<evidence type="ECO:0000313" key="1">
    <source>
        <dbReference type="EMBL" id="MFC7404498.1"/>
    </source>
</evidence>
<dbReference type="EMBL" id="JBHTCQ010000001">
    <property type="protein sequence ID" value="MFC7404498.1"/>
    <property type="molecule type" value="Genomic_DNA"/>
</dbReference>
<dbReference type="Proteomes" id="UP001596455">
    <property type="component" value="Unassembled WGS sequence"/>
</dbReference>
<organism evidence="1 2">
    <name type="scientific">Georgenia alba</name>
    <dbReference type="NCBI Taxonomy" id="2233858"/>
    <lineage>
        <taxon>Bacteria</taxon>
        <taxon>Bacillati</taxon>
        <taxon>Actinomycetota</taxon>
        <taxon>Actinomycetes</taxon>
        <taxon>Micrococcales</taxon>
        <taxon>Bogoriellaceae</taxon>
        <taxon>Georgenia</taxon>
    </lineage>
</organism>
<keyword evidence="2" id="KW-1185">Reference proteome</keyword>
<proteinExistence type="predicted"/>
<comment type="caution">
    <text evidence="1">The sequence shown here is derived from an EMBL/GenBank/DDBJ whole genome shotgun (WGS) entry which is preliminary data.</text>
</comment>
<evidence type="ECO:0000313" key="2">
    <source>
        <dbReference type="Proteomes" id="UP001596455"/>
    </source>
</evidence>
<dbReference type="InterPro" id="IPR011989">
    <property type="entry name" value="ARM-like"/>
</dbReference>
<name>A0ABW2QAR7_9MICO</name>
<dbReference type="Gene3D" id="1.25.10.10">
    <property type="entry name" value="Leucine-rich Repeat Variant"/>
    <property type="match status" value="1"/>
</dbReference>
<sequence length="136" mass="15048">MSGAPPRGAHPRVLLAAASELLGEREVVAWCRRLLSGQERDDDPDLAWLGGTEDWALYWRRVWGARGLLYVWDDDAATVDAVANGLDDEHWRVREMACKVVRARRLSVLAGEVSALRDDGNDRVRAAADRALATLA</sequence>
<protein>
    <submittedName>
        <fullName evidence="1">HEAT repeat domain-containing protein</fullName>
    </submittedName>
</protein>
<dbReference type="RefSeq" id="WP_382391947.1">
    <property type="nucleotide sequence ID" value="NZ_JBHTCQ010000001.1"/>
</dbReference>